<evidence type="ECO:0000256" key="2">
    <source>
        <dbReference type="SAM" id="SignalP"/>
    </source>
</evidence>
<reference evidence="5 6" key="1">
    <citation type="journal article" date="2019" name="Syst. Appl. Microbiol.">
        <title>Oenococcus sicerae sp. nov., isolated from French cider.</title>
        <authorList>
            <person name="Cousin F.J."/>
            <person name="Le Guellec R."/>
            <person name="Chagnot C."/>
            <person name="Goux D."/>
            <person name="Dalmasso M."/>
            <person name="Laplace J.M."/>
            <person name="Cretenet M."/>
        </authorList>
    </citation>
    <scope>NUCLEOTIDE SEQUENCE [LARGE SCALE GENOMIC DNA]</scope>
    <source>
        <strain evidence="5 6">UCMA 15228</strain>
    </source>
</reference>
<evidence type="ECO:0000313" key="5">
    <source>
        <dbReference type="EMBL" id="QAS70311.2"/>
    </source>
</evidence>
<feature type="chain" id="PRO_5045147331" evidence="2">
    <location>
        <begin position="34"/>
        <end position="663"/>
    </location>
</feature>
<protein>
    <submittedName>
        <fullName evidence="5">DUF2207 domain-containing protein</fullName>
    </submittedName>
</protein>
<dbReference type="InterPro" id="IPR048389">
    <property type="entry name" value="YciQ-like_C"/>
</dbReference>
<dbReference type="Proteomes" id="UP000286907">
    <property type="component" value="Chromosome"/>
</dbReference>
<organism evidence="5 6">
    <name type="scientific">Oenococcus sicerae</name>
    <dbReference type="NCBI Taxonomy" id="2203724"/>
    <lineage>
        <taxon>Bacteria</taxon>
        <taxon>Bacillati</taxon>
        <taxon>Bacillota</taxon>
        <taxon>Bacilli</taxon>
        <taxon>Lactobacillales</taxon>
        <taxon>Lactobacillaceae</taxon>
        <taxon>Oenococcus</taxon>
    </lineage>
</organism>
<keyword evidence="6" id="KW-1185">Reference proteome</keyword>
<feature type="signal peptide" evidence="2">
    <location>
        <begin position="1"/>
        <end position="33"/>
    </location>
</feature>
<evidence type="ECO:0000313" key="6">
    <source>
        <dbReference type="Proteomes" id="UP000286907"/>
    </source>
</evidence>
<keyword evidence="1" id="KW-0472">Membrane</keyword>
<sequence>MNKKSSQKIFFFILTVFATVFLSSILFDADAQAADYNVSSYQSTLNIQKNQNSAIFNQDLTYRFQGEHNGIFINQLASKANEKGFKISLLKLQVYNSATKQWQELFANNVQNSSNNYWTLQKSINQNPVNDPFYAQLIANPNQADSQSPASGSLQLKLYDHVLPGQKIKVRLSWQLINLVSANTKIDELNWLPISSWNCDINHFSLKINLPTAAKTLKGWVHTQAGVNGNITLSAKTGMVAITAAKIPANNKLEVHSYWNKAVTNFPALHKNNDRAAQIDKQEAAITFRSHVKTGVLLVICLILAPLMFLVAAIKLIKTNHKLRKDYKQAKQLAGVDKTIVHDFEIPNDLGPAVITARLDPENFDKTDPQKGRLVSATFMDLIARKQITIADNAAVNSKKIMFNYAAKNDKQPSYESTILKTFFPKQTDSSFNSADLKNSDSKINQRIRANLPTFTSQVKQASDQQSIIDKNKTQIAEGKLNSAQAIFLLLSIAGLAAIIIATFVSQIMIGFIAALIYLLLSIVIYVMYCKAPTLYYTNDGFQEKYRWDGFKKMLHDIGHFDSKQVLDVKIWDRILAYAVVFNEAEHVAKYLRATISEDQIKASSMPLLFSYYYYPMWQINDSISATSIPTPSKSGNWSGGGGGFSSGGGFSGGGGGGGGGAF</sequence>
<accession>A0ABX5QNE1</accession>
<dbReference type="RefSeq" id="WP_161566121.1">
    <property type="nucleotide sequence ID" value="NZ_CP029684.2"/>
</dbReference>
<dbReference type="EMBL" id="CP029684">
    <property type="protein sequence ID" value="QAS70311.2"/>
    <property type="molecule type" value="Genomic_DNA"/>
</dbReference>
<feature type="domain" description="Predicted membrane protein YciQ-like C-terminal" evidence="4">
    <location>
        <begin position="342"/>
        <end position="592"/>
    </location>
</feature>
<name>A0ABX5QNE1_9LACO</name>
<dbReference type="InterPro" id="IPR018702">
    <property type="entry name" value="DUF2207"/>
</dbReference>
<feature type="domain" description="DUF2207" evidence="3">
    <location>
        <begin position="38"/>
        <end position="259"/>
    </location>
</feature>
<dbReference type="Pfam" id="PF20990">
    <property type="entry name" value="DUF2207_C"/>
    <property type="match status" value="1"/>
</dbReference>
<evidence type="ECO:0000259" key="4">
    <source>
        <dbReference type="Pfam" id="PF20990"/>
    </source>
</evidence>
<feature type="transmembrane region" description="Helical" evidence="1">
    <location>
        <begin position="481"/>
        <end position="502"/>
    </location>
</feature>
<keyword evidence="1" id="KW-0812">Transmembrane</keyword>
<dbReference type="Pfam" id="PF09972">
    <property type="entry name" value="DUF2207"/>
    <property type="match status" value="1"/>
</dbReference>
<evidence type="ECO:0000256" key="1">
    <source>
        <dbReference type="SAM" id="Phobius"/>
    </source>
</evidence>
<feature type="transmembrane region" description="Helical" evidence="1">
    <location>
        <begin position="296"/>
        <end position="317"/>
    </location>
</feature>
<keyword evidence="2" id="KW-0732">Signal</keyword>
<keyword evidence="1" id="KW-1133">Transmembrane helix</keyword>
<gene>
    <name evidence="5" type="ORF">DLJ48_07140</name>
</gene>
<proteinExistence type="predicted"/>
<evidence type="ECO:0000259" key="3">
    <source>
        <dbReference type="Pfam" id="PF09972"/>
    </source>
</evidence>
<feature type="transmembrane region" description="Helical" evidence="1">
    <location>
        <begin position="508"/>
        <end position="529"/>
    </location>
</feature>